<dbReference type="KEGG" id="sphe:GFH32_14245"/>
<keyword evidence="4" id="KW-1185">Reference proteome</keyword>
<protein>
    <submittedName>
        <fullName evidence="3">Altronate hydrolase</fullName>
    </submittedName>
</protein>
<keyword evidence="3" id="KW-0378">Hydrolase</keyword>
<evidence type="ECO:0000259" key="2">
    <source>
        <dbReference type="SMART" id="SM00858"/>
    </source>
</evidence>
<gene>
    <name evidence="3" type="ORF">GFH32_14245</name>
</gene>
<dbReference type="EMBL" id="CP045652">
    <property type="protein sequence ID" value="QGA27402.1"/>
    <property type="molecule type" value="Genomic_DNA"/>
</dbReference>
<name>A0A5Q0QHU2_9SPHI</name>
<evidence type="ECO:0000256" key="1">
    <source>
        <dbReference type="ARBA" id="ARBA00023239"/>
    </source>
</evidence>
<dbReference type="PANTHER" id="PTHR30536">
    <property type="entry name" value="ALTRONATE/GALACTARATE DEHYDRATASE"/>
    <property type="match status" value="1"/>
</dbReference>
<dbReference type="GO" id="GO:0016787">
    <property type="term" value="F:hydrolase activity"/>
    <property type="evidence" value="ECO:0007669"/>
    <property type="project" value="UniProtKB-KW"/>
</dbReference>
<dbReference type="PANTHER" id="PTHR30536:SF5">
    <property type="entry name" value="ALTRONATE DEHYDRATASE"/>
    <property type="match status" value="1"/>
</dbReference>
<dbReference type="RefSeq" id="WP_153512239.1">
    <property type="nucleotide sequence ID" value="NZ_CP045652.1"/>
</dbReference>
<dbReference type="GO" id="GO:0016829">
    <property type="term" value="F:lyase activity"/>
    <property type="evidence" value="ECO:0007669"/>
    <property type="project" value="UniProtKB-KW"/>
</dbReference>
<dbReference type="AlphaFoldDB" id="A0A5Q0QHU2"/>
<accession>A0A5Q0QHU2</accession>
<dbReference type="InterPro" id="IPR052172">
    <property type="entry name" value="UxaA_altronate/galactarate_dh"/>
</dbReference>
<evidence type="ECO:0000313" key="4">
    <source>
        <dbReference type="Proteomes" id="UP000326921"/>
    </source>
</evidence>
<evidence type="ECO:0000313" key="3">
    <source>
        <dbReference type="EMBL" id="QGA27402.1"/>
    </source>
</evidence>
<dbReference type="Gene3D" id="2.30.130.110">
    <property type="match status" value="1"/>
</dbReference>
<reference evidence="3 4" key="1">
    <citation type="submission" date="2019-10" db="EMBL/GenBank/DDBJ databases">
        <authorList>
            <person name="Dong K."/>
        </authorList>
    </citation>
    <scope>NUCLEOTIDE SEQUENCE [LARGE SCALE GENOMIC DNA]</scope>
    <source>
        <strain evidence="4">dk4302</strain>
    </source>
</reference>
<dbReference type="InterPro" id="IPR044144">
    <property type="entry name" value="SAF_UxaA/GarD"/>
</dbReference>
<dbReference type="GO" id="GO:0019698">
    <property type="term" value="P:D-galacturonate catabolic process"/>
    <property type="evidence" value="ECO:0007669"/>
    <property type="project" value="TreeGrafter"/>
</dbReference>
<sequence>MRKLFKINELDNVYVLREPVVKGEQLDMLGLIVTIPYDLGRGHKIAVKDIPLGAKVIKFGLPIGSSTQAIRAGEHVHLHNLKSDYLPTYSKDDRFKS</sequence>
<proteinExistence type="predicted"/>
<organism evidence="3 4">
    <name type="scientific">Sphingobacterium zhuxiongii</name>
    <dbReference type="NCBI Taxonomy" id="2662364"/>
    <lineage>
        <taxon>Bacteria</taxon>
        <taxon>Pseudomonadati</taxon>
        <taxon>Bacteroidota</taxon>
        <taxon>Sphingobacteriia</taxon>
        <taxon>Sphingobacteriales</taxon>
        <taxon>Sphingobacteriaceae</taxon>
        <taxon>Sphingobacterium</taxon>
    </lineage>
</organism>
<dbReference type="Pfam" id="PF08666">
    <property type="entry name" value="SAF"/>
    <property type="match status" value="1"/>
</dbReference>
<keyword evidence="1" id="KW-0456">Lyase</keyword>
<feature type="domain" description="SAF" evidence="2">
    <location>
        <begin position="11"/>
        <end position="82"/>
    </location>
</feature>
<dbReference type="Proteomes" id="UP000326921">
    <property type="component" value="Chromosome"/>
</dbReference>
<dbReference type="CDD" id="cd11613">
    <property type="entry name" value="SAF_AH_GD"/>
    <property type="match status" value="1"/>
</dbReference>
<dbReference type="InterPro" id="IPR013974">
    <property type="entry name" value="SAF"/>
</dbReference>
<dbReference type="SMART" id="SM00858">
    <property type="entry name" value="SAF"/>
    <property type="match status" value="1"/>
</dbReference>